<reference evidence="2" key="1">
    <citation type="journal article" date="2015" name="PLoS Genet.">
        <title>The dynamic genome and transcriptome of the human fungal pathogen Blastomyces and close relative Emmonsia.</title>
        <authorList>
            <person name="Munoz J.F."/>
            <person name="Gauthier G.M."/>
            <person name="Desjardins C.A."/>
            <person name="Gallo J.E."/>
            <person name="Holder J."/>
            <person name="Sullivan T.D."/>
            <person name="Marty A.J."/>
            <person name="Carmen J.C."/>
            <person name="Chen Z."/>
            <person name="Ding L."/>
            <person name="Gujja S."/>
            <person name="Magrini V."/>
            <person name="Misas E."/>
            <person name="Mitreva M."/>
            <person name="Priest M."/>
            <person name="Saif S."/>
            <person name="Whiston E.A."/>
            <person name="Young S."/>
            <person name="Zeng Q."/>
            <person name="Goldman W.E."/>
            <person name="Mardis E.R."/>
            <person name="Taylor J.W."/>
            <person name="McEwen J.G."/>
            <person name="Clay O.K."/>
            <person name="Klein B.S."/>
            <person name="Cuomo C.A."/>
        </authorList>
    </citation>
    <scope>NUCLEOTIDE SEQUENCE [LARGE SCALE GENOMIC DNA]</scope>
    <source>
        <strain evidence="2">ER-3 / ATCC MYA-2586</strain>
    </source>
</reference>
<keyword evidence="2" id="KW-1185">Reference proteome</keyword>
<evidence type="ECO:0000313" key="1">
    <source>
        <dbReference type="EMBL" id="EEQ91185.2"/>
    </source>
</evidence>
<dbReference type="RefSeq" id="XP_045277765.1">
    <property type="nucleotide sequence ID" value="XM_045422038.1"/>
</dbReference>
<dbReference type="EMBL" id="EQ999978">
    <property type="protein sequence ID" value="EEQ91185.2"/>
    <property type="molecule type" value="Genomic_DNA"/>
</dbReference>
<organism evidence="1 2">
    <name type="scientific">Ajellomyces dermatitidis (strain ER-3 / ATCC MYA-2586)</name>
    <name type="common">Blastomyces dermatitidis</name>
    <dbReference type="NCBI Taxonomy" id="559297"/>
    <lineage>
        <taxon>Eukaryota</taxon>
        <taxon>Fungi</taxon>
        <taxon>Dikarya</taxon>
        <taxon>Ascomycota</taxon>
        <taxon>Pezizomycotina</taxon>
        <taxon>Eurotiomycetes</taxon>
        <taxon>Eurotiomycetidae</taxon>
        <taxon>Onygenales</taxon>
        <taxon>Ajellomycetaceae</taxon>
        <taxon>Blastomyces</taxon>
    </lineage>
</organism>
<protein>
    <submittedName>
        <fullName evidence="1">Uncharacterized protein</fullName>
    </submittedName>
</protein>
<accession>A0ABP2F2X0</accession>
<dbReference type="Proteomes" id="UP000002039">
    <property type="component" value="Unassembled WGS sequence"/>
</dbReference>
<proteinExistence type="predicted"/>
<name>A0ABP2F2X0_AJEDR</name>
<sequence length="77" mass="8245">MGWVFGWAGELLSLDIAYEGGTTHCVLPVQPPQQPAVASPVGQMAAGMAHVDLHIPKLLLFLYDDDGIAGGMLQWLQ</sequence>
<evidence type="ECO:0000313" key="2">
    <source>
        <dbReference type="Proteomes" id="UP000002039"/>
    </source>
</evidence>
<gene>
    <name evidence="1" type="ORF">BDCG_06305</name>
</gene>
<dbReference type="GeneID" id="69028201"/>